<dbReference type="GO" id="GO:0015074">
    <property type="term" value="P:DNA integration"/>
    <property type="evidence" value="ECO:0007669"/>
    <property type="project" value="UniProtKB-KW"/>
</dbReference>
<comment type="similarity">
    <text evidence="1">Belongs to the 'phage' integrase family.</text>
</comment>
<evidence type="ECO:0000256" key="5">
    <source>
        <dbReference type="PROSITE-ProRule" id="PRU01248"/>
    </source>
</evidence>
<dbReference type="PANTHER" id="PTHR30349:SF64">
    <property type="entry name" value="PROPHAGE INTEGRASE INTD-RELATED"/>
    <property type="match status" value="1"/>
</dbReference>
<dbReference type="Proteomes" id="UP000067523">
    <property type="component" value="Chromosome"/>
</dbReference>
<keyword evidence="9" id="KW-1185">Reference proteome</keyword>
<dbReference type="InterPro" id="IPR050090">
    <property type="entry name" value="Tyrosine_recombinase_XerCD"/>
</dbReference>
<dbReference type="InterPro" id="IPR004107">
    <property type="entry name" value="Integrase_SAM-like_N"/>
</dbReference>
<keyword evidence="4" id="KW-0233">DNA recombination</keyword>
<gene>
    <name evidence="8" type="ORF">ATZ35_00020</name>
</gene>
<dbReference type="AlphaFoldDB" id="A0A0U2X9U3"/>
<dbReference type="InterPro" id="IPR010998">
    <property type="entry name" value="Integrase_recombinase_N"/>
</dbReference>
<dbReference type="InterPro" id="IPR044068">
    <property type="entry name" value="CB"/>
</dbReference>
<accession>A0A0U2X9U3</accession>
<dbReference type="SUPFAM" id="SSF56349">
    <property type="entry name" value="DNA breaking-rejoining enzymes"/>
    <property type="match status" value="1"/>
</dbReference>
<dbReference type="PANTHER" id="PTHR30349">
    <property type="entry name" value="PHAGE INTEGRASE-RELATED"/>
    <property type="match status" value="1"/>
</dbReference>
<dbReference type="GO" id="GO:0006310">
    <property type="term" value="P:DNA recombination"/>
    <property type="evidence" value="ECO:0007669"/>
    <property type="project" value="UniProtKB-KW"/>
</dbReference>
<dbReference type="InterPro" id="IPR002104">
    <property type="entry name" value="Integrase_catalytic"/>
</dbReference>
<dbReference type="InterPro" id="IPR013762">
    <property type="entry name" value="Integrase-like_cat_sf"/>
</dbReference>
<dbReference type="Gene3D" id="1.10.150.130">
    <property type="match status" value="1"/>
</dbReference>
<evidence type="ECO:0000256" key="2">
    <source>
        <dbReference type="ARBA" id="ARBA00022908"/>
    </source>
</evidence>
<dbReference type="EMBL" id="CP013655">
    <property type="protein sequence ID" value="ALS35601.1"/>
    <property type="molecule type" value="Genomic_DNA"/>
</dbReference>
<evidence type="ECO:0008006" key="10">
    <source>
        <dbReference type="Google" id="ProtNLM"/>
    </source>
</evidence>
<dbReference type="Pfam" id="PF14659">
    <property type="entry name" value="Phage_int_SAM_3"/>
    <property type="match status" value="1"/>
</dbReference>
<dbReference type="CDD" id="cd01189">
    <property type="entry name" value="INT_ICEBs1_C_like"/>
    <property type="match status" value="1"/>
</dbReference>
<feature type="domain" description="Core-binding (CB)" evidence="7">
    <location>
        <begin position="66"/>
        <end position="149"/>
    </location>
</feature>
<evidence type="ECO:0000259" key="7">
    <source>
        <dbReference type="PROSITE" id="PS51900"/>
    </source>
</evidence>
<feature type="domain" description="Tyr recombinase" evidence="6">
    <location>
        <begin position="170"/>
        <end position="361"/>
    </location>
</feature>
<keyword evidence="2" id="KW-0229">DNA integration</keyword>
<keyword evidence="3 5" id="KW-0238">DNA-binding</keyword>
<reference evidence="9" key="1">
    <citation type="submission" date="2015-12" db="EMBL/GenBank/DDBJ databases">
        <authorList>
            <person name="Lauer A."/>
            <person name="Humrighouse B."/>
            <person name="Loparev V."/>
            <person name="Shewmaker P.L."/>
            <person name="Whitney A.M."/>
            <person name="McLaughlin R.W."/>
        </authorList>
    </citation>
    <scope>NUCLEOTIDE SEQUENCE [LARGE SCALE GENOMIC DNA]</scope>
    <source>
        <strain evidence="9">LMG 26678</strain>
    </source>
</reference>
<dbReference type="KEGG" id="erx:ATZ35_00020"/>
<sequence>MPKRGENIYKRKDGRWEGRYKKGRTPNGNIIYGYVYGHKYNDVKKKMTVQQSNYPFLDDTLDVYSGTLQAWMTYWLDILLKENIKLSTYSIYKKRMTSYIFPHFKNQKMKDIKSSDISYFVTKLKQSDLSSSTIKSIMSILHSSLSRAVDDNHLLRNPTGNVSIPSFKKKNIESLSRDEQRKLEVIVLKKKECSAEIIALYTGMRIGEISGLQWQDIDFKKNIIHVRRTVSRIAVDDKQQKTRIHIDKPKTKSSERNIPLSKNLKKYLSEKQSNATSEYVICCRNSFTEPRIITYRFKKHLAQAQIDETTFHSLRHTFATRCVEKGVDITSLSKILGHTSTKMTLDVYTNSSWENQEIALDQLDQQLKV</sequence>
<evidence type="ECO:0000256" key="4">
    <source>
        <dbReference type="ARBA" id="ARBA00023172"/>
    </source>
</evidence>
<name>A0A0U2X9U3_9ENTE</name>
<dbReference type="GO" id="GO:0003677">
    <property type="term" value="F:DNA binding"/>
    <property type="evidence" value="ECO:0007669"/>
    <property type="project" value="UniProtKB-UniRule"/>
</dbReference>
<evidence type="ECO:0000256" key="3">
    <source>
        <dbReference type="ARBA" id="ARBA00023125"/>
    </source>
</evidence>
<protein>
    <recommendedName>
        <fullName evidence="10">Integrase</fullName>
    </recommendedName>
</protein>
<evidence type="ECO:0000259" key="6">
    <source>
        <dbReference type="PROSITE" id="PS51898"/>
    </source>
</evidence>
<evidence type="ECO:0000256" key="1">
    <source>
        <dbReference type="ARBA" id="ARBA00008857"/>
    </source>
</evidence>
<dbReference type="RefSeq" id="WP_208928244.1">
    <property type="nucleotide sequence ID" value="NZ_CP013655.1"/>
</dbReference>
<dbReference type="InterPro" id="IPR011010">
    <property type="entry name" value="DNA_brk_join_enz"/>
</dbReference>
<organism evidence="8 9">
    <name type="scientific">Enterococcus rotai</name>
    <dbReference type="NCBI Taxonomy" id="118060"/>
    <lineage>
        <taxon>Bacteria</taxon>
        <taxon>Bacillati</taxon>
        <taxon>Bacillota</taxon>
        <taxon>Bacilli</taxon>
        <taxon>Lactobacillales</taxon>
        <taxon>Enterococcaceae</taxon>
        <taxon>Enterococcus</taxon>
    </lineage>
</organism>
<proteinExistence type="inferred from homology"/>
<dbReference type="PROSITE" id="PS51900">
    <property type="entry name" value="CB"/>
    <property type="match status" value="1"/>
</dbReference>
<dbReference type="Pfam" id="PF00589">
    <property type="entry name" value="Phage_integrase"/>
    <property type="match status" value="1"/>
</dbReference>
<evidence type="ECO:0000313" key="8">
    <source>
        <dbReference type="EMBL" id="ALS35601.1"/>
    </source>
</evidence>
<dbReference type="STRING" id="118060.ATZ35_00020"/>
<evidence type="ECO:0000313" key="9">
    <source>
        <dbReference type="Proteomes" id="UP000067523"/>
    </source>
</evidence>
<dbReference type="Gene3D" id="1.10.443.10">
    <property type="entry name" value="Intergrase catalytic core"/>
    <property type="match status" value="1"/>
</dbReference>
<dbReference type="PROSITE" id="PS51898">
    <property type="entry name" value="TYR_RECOMBINASE"/>
    <property type="match status" value="1"/>
</dbReference>